<dbReference type="Gene3D" id="2.115.10.20">
    <property type="entry name" value="Glycosyl hydrolase domain, family 43"/>
    <property type="match status" value="1"/>
</dbReference>
<evidence type="ECO:0000313" key="12">
    <source>
        <dbReference type="Proteomes" id="UP000275024"/>
    </source>
</evidence>
<dbReference type="InterPro" id="IPR041542">
    <property type="entry name" value="GH43_C2"/>
</dbReference>
<dbReference type="InterPro" id="IPR013320">
    <property type="entry name" value="ConA-like_dom_sf"/>
</dbReference>
<feature type="site" description="Important for catalytic activity, responsible for pKa modulation of the active site Glu and correct orientation of both the proton donor and substrate" evidence="5">
    <location>
        <position position="132"/>
    </location>
</feature>
<dbReference type="Pfam" id="PF04616">
    <property type="entry name" value="Glyco_hydro_43"/>
    <property type="match status" value="1"/>
</dbReference>
<dbReference type="Proteomes" id="UP000268652">
    <property type="component" value="Unassembled WGS sequence"/>
</dbReference>
<dbReference type="PANTHER" id="PTHR42812:SF12">
    <property type="entry name" value="BETA-XYLOSIDASE-RELATED"/>
    <property type="match status" value="1"/>
</dbReference>
<gene>
    <name evidence="10" type="ORF">D7318_02800</name>
    <name evidence="9" type="ORF">D7319_00090</name>
</gene>
<dbReference type="SUPFAM" id="SSF49899">
    <property type="entry name" value="Concanavalin A-like lectins/glucanases"/>
    <property type="match status" value="1"/>
</dbReference>
<reference evidence="11 12" key="1">
    <citation type="submission" date="2018-09" db="EMBL/GenBank/DDBJ databases">
        <title>Streptomyces sp. nov. DS1-2, an endophytic actinomycete isolated from roots of Dendrobium scabrilingue.</title>
        <authorList>
            <person name="Kuncharoen N."/>
            <person name="Kudo T."/>
            <person name="Ohkuma M."/>
            <person name="Yuki M."/>
            <person name="Tanasupawat S."/>
        </authorList>
    </citation>
    <scope>NUCLEOTIDE SEQUENCE [LARGE SCALE GENOMIC DNA]</scope>
    <source>
        <strain evidence="9 12">AZ1-7</strain>
        <strain evidence="10 11">DS1-2</strain>
    </source>
</reference>
<dbReference type="CDD" id="cd18617">
    <property type="entry name" value="GH43_XynB-like"/>
    <property type="match status" value="1"/>
</dbReference>
<dbReference type="Pfam" id="PF17851">
    <property type="entry name" value="GH43_C2"/>
    <property type="match status" value="1"/>
</dbReference>
<evidence type="ECO:0000256" key="7">
    <source>
        <dbReference type="SAM" id="MobiDB-lite"/>
    </source>
</evidence>
<dbReference type="PANTHER" id="PTHR42812">
    <property type="entry name" value="BETA-XYLOSIDASE"/>
    <property type="match status" value="1"/>
</dbReference>
<dbReference type="InterPro" id="IPR006710">
    <property type="entry name" value="Glyco_hydro_43"/>
</dbReference>
<keyword evidence="10" id="KW-0436">Ligase</keyword>
<sequence length="495" mass="53633">MPLDDTGRADAESTPIVSGMSPDPSICRTDEGYFLAHSSFEYSPGVPVWHSPDLVSWRQVANALTSDDQFPAGRSSASRGIWAPTLRHRDGTFWLITTNMDDPRGGHQVYRATDPAGPWSAPVHLTELNGIDPDLAWDDEGVCLVSYCSWSHGAAGIRQVAVDLASGKLIEEPRWIWHGTGLSHPEGPHLYRRGSWWYLVIAEGGTERGHVVSVARSRGPRGPFESAPHNPVYTHRGIRHPVQSVGHADLVERPDGTWAAVHLGTRPRGGTPRFHVNGRETFLADVSWAEDWPHFAPAKARVPLGQRDFEDAFAAPALDLRWVSPGARPERFARGVPEGVVVGHAPSGNGEPSGLFARVAGDHWEAEFVLTPGSADCTVALRLDGRHWYGLRAAGGEVTAVARVGQLLTVLGTRPLPDSPVTLRVRSTEPTWNGPDDIELGIGDGTGTGTDVLGRLDGRYLSTEVAGGFTGRLVGVWADSGEVLVHRARFTERRA</sequence>
<dbReference type="GO" id="GO:0016874">
    <property type="term" value="F:ligase activity"/>
    <property type="evidence" value="ECO:0007669"/>
    <property type="project" value="UniProtKB-KW"/>
</dbReference>
<feature type="active site" description="Proton donor" evidence="4">
    <location>
        <position position="186"/>
    </location>
</feature>
<evidence type="ECO:0000256" key="6">
    <source>
        <dbReference type="RuleBase" id="RU361187"/>
    </source>
</evidence>
<dbReference type="RefSeq" id="WP_120695176.1">
    <property type="nucleotide sequence ID" value="NZ_RBDX01000001.1"/>
</dbReference>
<dbReference type="OrthoDB" id="9801455at2"/>
<keyword evidence="3 6" id="KW-0326">Glycosidase</keyword>
<dbReference type="InterPro" id="IPR023296">
    <property type="entry name" value="Glyco_hydro_beta-prop_sf"/>
</dbReference>
<dbReference type="GO" id="GO:0005975">
    <property type="term" value="P:carbohydrate metabolic process"/>
    <property type="evidence" value="ECO:0007669"/>
    <property type="project" value="InterPro"/>
</dbReference>
<dbReference type="SUPFAM" id="SSF75005">
    <property type="entry name" value="Arabinanase/levansucrase/invertase"/>
    <property type="match status" value="1"/>
</dbReference>
<evidence type="ECO:0000259" key="8">
    <source>
        <dbReference type="Pfam" id="PF17851"/>
    </source>
</evidence>
<dbReference type="InterPro" id="IPR051795">
    <property type="entry name" value="Glycosyl_Hydrlase_43"/>
</dbReference>
<accession>A0A3A9WS90</accession>
<evidence type="ECO:0000313" key="10">
    <source>
        <dbReference type="EMBL" id="RKN27816.1"/>
    </source>
</evidence>
<dbReference type="AlphaFoldDB" id="A0A3A9WS90"/>
<proteinExistence type="inferred from homology"/>
<keyword evidence="11" id="KW-1185">Reference proteome</keyword>
<feature type="domain" description="Beta-xylosidase C-terminal Concanavalin A-like" evidence="8">
    <location>
        <begin position="311"/>
        <end position="481"/>
    </location>
</feature>
<organism evidence="9 12">
    <name type="scientific">Streptomyces radicis</name>
    <dbReference type="NCBI Taxonomy" id="1750517"/>
    <lineage>
        <taxon>Bacteria</taxon>
        <taxon>Bacillati</taxon>
        <taxon>Actinomycetota</taxon>
        <taxon>Actinomycetes</taxon>
        <taxon>Kitasatosporales</taxon>
        <taxon>Streptomycetaceae</taxon>
        <taxon>Streptomyces</taxon>
    </lineage>
</organism>
<feature type="region of interest" description="Disordered" evidence="7">
    <location>
        <begin position="1"/>
        <end position="22"/>
    </location>
</feature>
<dbReference type="GO" id="GO:0004553">
    <property type="term" value="F:hydrolase activity, hydrolyzing O-glycosyl compounds"/>
    <property type="evidence" value="ECO:0007669"/>
    <property type="project" value="InterPro"/>
</dbReference>
<evidence type="ECO:0000313" key="9">
    <source>
        <dbReference type="EMBL" id="RKN12414.1"/>
    </source>
</evidence>
<evidence type="ECO:0000256" key="2">
    <source>
        <dbReference type="ARBA" id="ARBA00022801"/>
    </source>
</evidence>
<evidence type="ECO:0000256" key="5">
    <source>
        <dbReference type="PIRSR" id="PIRSR606710-2"/>
    </source>
</evidence>
<evidence type="ECO:0000256" key="4">
    <source>
        <dbReference type="PIRSR" id="PIRSR606710-1"/>
    </source>
</evidence>
<dbReference type="Gene3D" id="2.60.120.200">
    <property type="match status" value="1"/>
</dbReference>
<protein>
    <submittedName>
        <fullName evidence="9">Glycoside hydrolase family 43 protein</fullName>
    </submittedName>
</protein>
<feature type="compositionally biased region" description="Basic and acidic residues" evidence="7">
    <location>
        <begin position="1"/>
        <end position="11"/>
    </location>
</feature>
<name>A0A3A9WS90_9ACTN</name>
<comment type="similarity">
    <text evidence="1 6">Belongs to the glycosyl hydrolase 43 family.</text>
</comment>
<dbReference type="Proteomes" id="UP000275024">
    <property type="component" value="Unassembled WGS sequence"/>
</dbReference>
<evidence type="ECO:0000256" key="3">
    <source>
        <dbReference type="ARBA" id="ARBA00023295"/>
    </source>
</evidence>
<evidence type="ECO:0000256" key="1">
    <source>
        <dbReference type="ARBA" id="ARBA00009865"/>
    </source>
</evidence>
<dbReference type="EMBL" id="RBDX01000001">
    <property type="protein sequence ID" value="RKN12414.1"/>
    <property type="molecule type" value="Genomic_DNA"/>
</dbReference>
<evidence type="ECO:0000313" key="11">
    <source>
        <dbReference type="Proteomes" id="UP000268652"/>
    </source>
</evidence>
<dbReference type="EMBL" id="RBDY01000001">
    <property type="protein sequence ID" value="RKN27816.1"/>
    <property type="molecule type" value="Genomic_DNA"/>
</dbReference>
<feature type="active site" description="Proton acceptor" evidence="4">
    <location>
        <position position="23"/>
    </location>
</feature>
<keyword evidence="2 6" id="KW-0378">Hydrolase</keyword>
<comment type="caution">
    <text evidence="9">The sequence shown here is derived from an EMBL/GenBank/DDBJ whole genome shotgun (WGS) entry which is preliminary data.</text>
</comment>